<dbReference type="EMBL" id="AZMM01003018">
    <property type="protein sequence ID" value="ETJ42996.1"/>
    <property type="molecule type" value="Genomic_DNA"/>
</dbReference>
<name>W1YKW4_9ZZZZ</name>
<dbReference type="InterPro" id="IPR050722">
    <property type="entry name" value="Pyruvate:ferred/Flavod_OxRd"/>
</dbReference>
<gene>
    <name evidence="1" type="ORF">Q604_UNBC03018G0001</name>
</gene>
<organism evidence="1">
    <name type="scientific">human gut metagenome</name>
    <dbReference type="NCBI Taxonomy" id="408170"/>
    <lineage>
        <taxon>unclassified sequences</taxon>
        <taxon>metagenomes</taxon>
        <taxon>organismal metagenomes</taxon>
    </lineage>
</organism>
<keyword evidence="1" id="KW-0670">Pyruvate</keyword>
<dbReference type="SUPFAM" id="SSF52518">
    <property type="entry name" value="Thiamin diphosphate-binding fold (THDP-binding)"/>
    <property type="match status" value="1"/>
</dbReference>
<dbReference type="GO" id="GO:0006979">
    <property type="term" value="P:response to oxidative stress"/>
    <property type="evidence" value="ECO:0007669"/>
    <property type="project" value="TreeGrafter"/>
</dbReference>
<reference evidence="1" key="1">
    <citation type="submission" date="2013-12" db="EMBL/GenBank/DDBJ databases">
        <title>A Varibaculum cambriense genome reconstructed from a premature infant gut community with otherwise low bacterial novelty that shifts toward anaerobic metabolism during the third week of life.</title>
        <authorList>
            <person name="Brown C.T."/>
            <person name="Sharon I."/>
            <person name="Thomas B.C."/>
            <person name="Castelle C.J."/>
            <person name="Morowitz M.J."/>
            <person name="Banfield J.F."/>
        </authorList>
    </citation>
    <scope>NUCLEOTIDE SEQUENCE</scope>
</reference>
<dbReference type="AlphaFoldDB" id="W1YKW4"/>
<sequence length="82" mass="9259">MMMYGHVYVAQISLGAQLNQTVKAIQEAEAYPGPSLIIAYSPCEEHGYDLALSHDQMRQLTATGFWPLYRFDPRRADEGKLP</sequence>
<dbReference type="Gene3D" id="3.40.50.970">
    <property type="match status" value="1"/>
</dbReference>
<comment type="caution">
    <text evidence="1">The sequence shown here is derived from an EMBL/GenBank/DDBJ whole genome shotgun (WGS) entry which is preliminary data.</text>
</comment>
<dbReference type="PANTHER" id="PTHR32154:SF0">
    <property type="entry name" value="PYRUVATE-FLAVODOXIN OXIDOREDUCTASE-RELATED"/>
    <property type="match status" value="1"/>
</dbReference>
<feature type="non-terminal residue" evidence="1">
    <location>
        <position position="82"/>
    </location>
</feature>
<protein>
    <submittedName>
        <fullName evidence="1">Putative pyruvate-flavodoxin oxidoreductase</fullName>
    </submittedName>
</protein>
<accession>W1YKW4</accession>
<feature type="non-terminal residue" evidence="1">
    <location>
        <position position="1"/>
    </location>
</feature>
<dbReference type="InterPro" id="IPR029061">
    <property type="entry name" value="THDP-binding"/>
</dbReference>
<dbReference type="PANTHER" id="PTHR32154">
    <property type="entry name" value="PYRUVATE-FLAVODOXIN OXIDOREDUCTASE-RELATED"/>
    <property type="match status" value="1"/>
</dbReference>
<proteinExistence type="predicted"/>
<evidence type="ECO:0000313" key="1">
    <source>
        <dbReference type="EMBL" id="ETJ42996.1"/>
    </source>
</evidence>